<dbReference type="AlphaFoldDB" id="A0AAJ0CU91"/>
<keyword evidence="4" id="KW-1185">Reference proteome</keyword>
<dbReference type="Proteomes" id="UP001251528">
    <property type="component" value="Unassembled WGS sequence"/>
</dbReference>
<evidence type="ECO:0000256" key="2">
    <source>
        <dbReference type="SAM" id="SignalP"/>
    </source>
</evidence>
<feature type="signal peptide" evidence="2">
    <location>
        <begin position="1"/>
        <end position="24"/>
    </location>
</feature>
<evidence type="ECO:0000313" key="4">
    <source>
        <dbReference type="Proteomes" id="UP001251528"/>
    </source>
</evidence>
<dbReference type="GO" id="GO:0008237">
    <property type="term" value="F:metallopeptidase activity"/>
    <property type="evidence" value="ECO:0007669"/>
    <property type="project" value="InterPro"/>
</dbReference>
<dbReference type="InterPro" id="IPR024079">
    <property type="entry name" value="MetalloPept_cat_dom_sf"/>
</dbReference>
<keyword evidence="2" id="KW-0732">Signal</keyword>
<comment type="caution">
    <text evidence="3">The sequence shown here is derived from an EMBL/GenBank/DDBJ whole genome shotgun (WGS) entry which is preliminary data.</text>
</comment>
<sequence length="391" mass="44166">MRFFTFKPQHTITLLLLFSNACYGYYLDHSCEKDKEIVTRCIKGAFDMADAALDVIAALEQPPETVPEEMQTPVYRAQVELINNILRAATKSGTIDKQANRWNELKTRFELVKEFNNTREPPPWPGNPTRSDPFHLRGAQYENTGVRDILFFCDHERYKGWEGYDCNGKRDDEKVCDTAMNVEDPYDDLYVRCRDSMLRDTKTGAITDTRWHPGQPAKIQLCPGQLAQMRKLGDKQVLEDLRGALTLASPRLMEAITSPSSTVRLIDFACLGDCLILHEMTHALKFPFLTKDVDGWGSYKWNNLVRLSDNLGRDNAETYAYFGLVSQLILPRNKGKEPMGVEKSGLVYKLKMLKSGDVSNAAQASGPLRVANSTEAAKSANSTEPREPTRP</sequence>
<dbReference type="Gene3D" id="3.40.390.10">
    <property type="entry name" value="Collagenase (Catalytic Domain)"/>
    <property type="match status" value="1"/>
</dbReference>
<dbReference type="EMBL" id="JASWJB010000082">
    <property type="protein sequence ID" value="KAK2600128.1"/>
    <property type="molecule type" value="Genomic_DNA"/>
</dbReference>
<evidence type="ECO:0000256" key="1">
    <source>
        <dbReference type="SAM" id="MobiDB-lite"/>
    </source>
</evidence>
<feature type="chain" id="PRO_5042551925" evidence="2">
    <location>
        <begin position="25"/>
        <end position="391"/>
    </location>
</feature>
<organism evidence="3 4">
    <name type="scientific">Conoideocrella luteorostrata</name>
    <dbReference type="NCBI Taxonomy" id="1105319"/>
    <lineage>
        <taxon>Eukaryota</taxon>
        <taxon>Fungi</taxon>
        <taxon>Dikarya</taxon>
        <taxon>Ascomycota</taxon>
        <taxon>Pezizomycotina</taxon>
        <taxon>Sordariomycetes</taxon>
        <taxon>Hypocreomycetidae</taxon>
        <taxon>Hypocreales</taxon>
        <taxon>Clavicipitaceae</taxon>
        <taxon>Conoideocrella</taxon>
    </lineage>
</organism>
<feature type="compositionally biased region" description="Polar residues" evidence="1">
    <location>
        <begin position="371"/>
        <end position="383"/>
    </location>
</feature>
<reference evidence="3" key="1">
    <citation type="submission" date="2023-06" db="EMBL/GenBank/DDBJ databases">
        <title>Conoideocrella luteorostrata (Hypocreales: Clavicipitaceae), a potential biocontrol fungus for elongate hemlock scale in United States Christmas tree production areas.</title>
        <authorList>
            <person name="Barrett H."/>
            <person name="Lovett B."/>
            <person name="Macias A.M."/>
            <person name="Stajich J.E."/>
            <person name="Kasson M.T."/>
        </authorList>
    </citation>
    <scope>NUCLEOTIDE SEQUENCE</scope>
    <source>
        <strain evidence="3">ARSEF 14590</strain>
    </source>
</reference>
<proteinExistence type="predicted"/>
<accession>A0AAJ0CU91</accession>
<protein>
    <submittedName>
        <fullName evidence="3">Uncharacterized protein</fullName>
    </submittedName>
</protein>
<evidence type="ECO:0000313" key="3">
    <source>
        <dbReference type="EMBL" id="KAK2600128.1"/>
    </source>
</evidence>
<name>A0AAJ0CU91_9HYPO</name>
<gene>
    <name evidence="3" type="ORF">QQS21_005143</name>
</gene>
<feature type="region of interest" description="Disordered" evidence="1">
    <location>
        <begin position="362"/>
        <end position="391"/>
    </location>
</feature>